<name>A0A167MAZ2_PHYB8</name>
<dbReference type="OrthoDB" id="419711at2759"/>
<feature type="transmembrane region" description="Helical" evidence="1">
    <location>
        <begin position="192"/>
        <end position="216"/>
    </location>
</feature>
<keyword evidence="1" id="KW-1133">Transmembrane helix</keyword>
<dbReference type="Proteomes" id="UP000077315">
    <property type="component" value="Unassembled WGS sequence"/>
</dbReference>
<organism evidence="2 3">
    <name type="scientific">Phycomyces blakesleeanus (strain ATCC 8743b / DSM 1359 / FGSC 10004 / NBRC 33097 / NRRL 1555)</name>
    <dbReference type="NCBI Taxonomy" id="763407"/>
    <lineage>
        <taxon>Eukaryota</taxon>
        <taxon>Fungi</taxon>
        <taxon>Fungi incertae sedis</taxon>
        <taxon>Mucoromycota</taxon>
        <taxon>Mucoromycotina</taxon>
        <taxon>Mucoromycetes</taxon>
        <taxon>Mucorales</taxon>
        <taxon>Phycomycetaceae</taxon>
        <taxon>Phycomyces</taxon>
    </lineage>
</organism>
<gene>
    <name evidence="2" type="ORF">PHYBLDRAFT_146520</name>
</gene>
<feature type="transmembrane region" description="Helical" evidence="1">
    <location>
        <begin position="121"/>
        <end position="146"/>
    </location>
</feature>
<protein>
    <submittedName>
        <fullName evidence="2">Uncharacterized protein</fullName>
    </submittedName>
</protein>
<dbReference type="VEuPathDB" id="FungiDB:PHYBLDRAFT_146520"/>
<dbReference type="InParanoid" id="A0A167MAZ2"/>
<dbReference type="GeneID" id="28992572"/>
<evidence type="ECO:0000313" key="2">
    <source>
        <dbReference type="EMBL" id="OAD72319.1"/>
    </source>
</evidence>
<dbReference type="AlphaFoldDB" id="A0A167MAZ2"/>
<keyword evidence="1" id="KW-0812">Transmembrane</keyword>
<dbReference type="RefSeq" id="XP_018290359.1">
    <property type="nucleotide sequence ID" value="XM_018431666.1"/>
</dbReference>
<accession>A0A167MAZ2</accession>
<evidence type="ECO:0000313" key="3">
    <source>
        <dbReference type="Proteomes" id="UP000077315"/>
    </source>
</evidence>
<evidence type="ECO:0000256" key="1">
    <source>
        <dbReference type="SAM" id="Phobius"/>
    </source>
</evidence>
<feature type="transmembrane region" description="Helical" evidence="1">
    <location>
        <begin position="228"/>
        <end position="251"/>
    </location>
</feature>
<dbReference type="EMBL" id="KV440983">
    <property type="protein sequence ID" value="OAD72319.1"/>
    <property type="molecule type" value="Genomic_DNA"/>
</dbReference>
<keyword evidence="1" id="KW-0472">Membrane</keyword>
<dbReference type="STRING" id="763407.A0A167MAZ2"/>
<feature type="transmembrane region" description="Helical" evidence="1">
    <location>
        <begin position="76"/>
        <end position="100"/>
    </location>
</feature>
<dbReference type="GO" id="GO:0016020">
    <property type="term" value="C:membrane"/>
    <property type="evidence" value="ECO:0007669"/>
    <property type="project" value="TreeGrafter"/>
</dbReference>
<reference evidence="3" key="1">
    <citation type="submission" date="2015-06" db="EMBL/GenBank/DDBJ databases">
        <title>Expansion of signal transduction pathways in fungi by whole-genome duplication.</title>
        <authorList>
            <consortium name="DOE Joint Genome Institute"/>
            <person name="Corrochano L.M."/>
            <person name="Kuo A."/>
            <person name="Marcet-Houben M."/>
            <person name="Polaino S."/>
            <person name="Salamov A."/>
            <person name="Villalobos J.M."/>
            <person name="Alvarez M.I."/>
            <person name="Avalos J."/>
            <person name="Benito E.P."/>
            <person name="Benoit I."/>
            <person name="Burger G."/>
            <person name="Camino L.P."/>
            <person name="Canovas D."/>
            <person name="Cerda-Olmedo E."/>
            <person name="Cheng J.-F."/>
            <person name="Dominguez A."/>
            <person name="Elias M."/>
            <person name="Eslava A.P."/>
            <person name="Glaser F."/>
            <person name="Grimwood J."/>
            <person name="Gutierrez G."/>
            <person name="Heitman J."/>
            <person name="Henrissat B."/>
            <person name="Iturriaga E.A."/>
            <person name="Lang B.F."/>
            <person name="Lavin J.L."/>
            <person name="Lee S."/>
            <person name="Li W."/>
            <person name="Lindquist E."/>
            <person name="Lopez-Garcia S."/>
            <person name="Luque E.M."/>
            <person name="Marcos A.T."/>
            <person name="Martin J."/>
            <person name="McCluskey K."/>
            <person name="Medina H.R."/>
            <person name="Miralles-Duran A."/>
            <person name="Miyazaki A."/>
            <person name="Munoz-Torres E."/>
            <person name="Oguiza J.A."/>
            <person name="Ohm R."/>
            <person name="Olmedo M."/>
            <person name="Orejas M."/>
            <person name="Ortiz-Castellanos L."/>
            <person name="Pisabarro A.G."/>
            <person name="Rodriguez-Romero J."/>
            <person name="Ruiz-Herrera J."/>
            <person name="Ruiz-Vazquez R."/>
            <person name="Sanz C."/>
            <person name="Schackwitz W."/>
            <person name="Schmutz J."/>
            <person name="Shahriari M."/>
            <person name="Shelest E."/>
            <person name="Silva-Franco F."/>
            <person name="Soanes D."/>
            <person name="Syed K."/>
            <person name="Tagua V.G."/>
            <person name="Talbot N.J."/>
            <person name="Thon M."/>
            <person name="De vries R.P."/>
            <person name="Wiebenga A."/>
            <person name="Yadav J.S."/>
            <person name="Braun E.L."/>
            <person name="Baker S."/>
            <person name="Garre V."/>
            <person name="Horwitz B."/>
            <person name="Torres-Martinez S."/>
            <person name="Idnurm A."/>
            <person name="Herrera-Estrella A."/>
            <person name="Gabaldon T."/>
            <person name="Grigoriev I.V."/>
        </authorList>
    </citation>
    <scope>NUCLEOTIDE SEQUENCE [LARGE SCALE GENOMIC DNA]</scope>
    <source>
        <strain evidence="3">NRRL 1555(-)</strain>
    </source>
</reference>
<dbReference type="PANTHER" id="PTHR12242:SF1">
    <property type="entry name" value="MYND-TYPE DOMAIN-CONTAINING PROTEIN"/>
    <property type="match status" value="1"/>
</dbReference>
<proteinExistence type="predicted"/>
<sequence>MAKRTNNYEDQRLQESNSKIIRWFGFDQFVPEQAVTSYWVSSKTFLLIRVPILLYTTIVIWTDLGVSAAEGGGSRFFGYFTTLTFVGLHAYIVTSVVHHVRYLMQSPHRPSSFLDQPAWINYLYVWLYHTVVTFNIVTPVVYWSLLAGTMLEDGATPLNWWLTGSVHAVSFFLMMTDMIFGRVKFFIRQVITVLCTVILYMFLSFIIHASTGWWVYPFLDWSNGRFTALWYFAVAIGIVVIFFIQFFFHWLRDRIALGKPRSSTLDSEANDIQEKD</sequence>
<feature type="transmembrane region" description="Helical" evidence="1">
    <location>
        <begin position="158"/>
        <end position="180"/>
    </location>
</feature>
<feature type="transmembrane region" description="Helical" evidence="1">
    <location>
        <begin position="46"/>
        <end position="64"/>
    </location>
</feature>
<keyword evidence="3" id="KW-1185">Reference proteome</keyword>
<dbReference type="PANTHER" id="PTHR12242">
    <property type="entry name" value="OS02G0130600 PROTEIN-RELATED"/>
    <property type="match status" value="1"/>
</dbReference>